<feature type="non-terminal residue" evidence="11">
    <location>
        <position position="1"/>
    </location>
</feature>
<accession>A0A433TZC5</accession>
<dbReference type="OrthoDB" id="2419613at2759"/>
<evidence type="ECO:0000313" key="12">
    <source>
        <dbReference type="Proteomes" id="UP000271974"/>
    </source>
</evidence>
<keyword evidence="7" id="KW-0391">Immunity</keyword>
<dbReference type="GO" id="GO:0042742">
    <property type="term" value="P:defense response to bacterium"/>
    <property type="evidence" value="ECO:0007669"/>
    <property type="project" value="UniProtKB-KW"/>
</dbReference>
<evidence type="ECO:0000256" key="3">
    <source>
        <dbReference type="ARBA" id="ARBA00022525"/>
    </source>
</evidence>
<feature type="compositionally biased region" description="Low complexity" evidence="9">
    <location>
        <begin position="240"/>
        <end position="256"/>
    </location>
</feature>
<dbReference type="CDD" id="cd08544">
    <property type="entry name" value="Reeler"/>
    <property type="match status" value="1"/>
</dbReference>
<dbReference type="PANTHER" id="PTHR45828">
    <property type="entry name" value="CYTOCHROME B561/FERRIC REDUCTASE TRANSMEMBRANE"/>
    <property type="match status" value="1"/>
</dbReference>
<dbReference type="GO" id="GO:0045087">
    <property type="term" value="P:innate immune response"/>
    <property type="evidence" value="ECO:0007669"/>
    <property type="project" value="UniProtKB-KW"/>
</dbReference>
<feature type="region of interest" description="Disordered" evidence="9">
    <location>
        <begin position="237"/>
        <end position="262"/>
    </location>
</feature>
<evidence type="ECO:0000256" key="7">
    <source>
        <dbReference type="ARBA" id="ARBA00022859"/>
    </source>
</evidence>
<feature type="domain" description="Reelin" evidence="10">
    <location>
        <begin position="14"/>
        <end position="175"/>
    </location>
</feature>
<proteinExistence type="inferred from homology"/>
<evidence type="ECO:0000256" key="4">
    <source>
        <dbReference type="ARBA" id="ARBA00022529"/>
    </source>
</evidence>
<name>A0A433TZC5_ELYCH</name>
<evidence type="ECO:0000256" key="6">
    <source>
        <dbReference type="ARBA" id="ARBA00022729"/>
    </source>
</evidence>
<keyword evidence="6" id="KW-0732">Signal</keyword>
<dbReference type="GO" id="GO:0005576">
    <property type="term" value="C:extracellular region"/>
    <property type="evidence" value="ECO:0007669"/>
    <property type="project" value="UniProtKB-SubCell"/>
</dbReference>
<organism evidence="11 12">
    <name type="scientific">Elysia chlorotica</name>
    <name type="common">Eastern emerald elysia</name>
    <name type="synonym">Sea slug</name>
    <dbReference type="NCBI Taxonomy" id="188477"/>
    <lineage>
        <taxon>Eukaryota</taxon>
        <taxon>Metazoa</taxon>
        <taxon>Spiralia</taxon>
        <taxon>Lophotrochozoa</taxon>
        <taxon>Mollusca</taxon>
        <taxon>Gastropoda</taxon>
        <taxon>Heterobranchia</taxon>
        <taxon>Euthyneura</taxon>
        <taxon>Panpulmonata</taxon>
        <taxon>Sacoglossa</taxon>
        <taxon>Placobranchoidea</taxon>
        <taxon>Plakobranchidae</taxon>
        <taxon>Elysia</taxon>
    </lineage>
</organism>
<comment type="caution">
    <text evidence="11">The sequence shown here is derived from an EMBL/GenBank/DDBJ whole genome shotgun (WGS) entry which is preliminary data.</text>
</comment>
<dbReference type="Pfam" id="PF02014">
    <property type="entry name" value="Reeler"/>
    <property type="match status" value="1"/>
</dbReference>
<evidence type="ECO:0000256" key="8">
    <source>
        <dbReference type="ARBA" id="ARBA00023022"/>
    </source>
</evidence>
<keyword evidence="3" id="KW-0964">Secreted</keyword>
<keyword evidence="4" id="KW-0929">Antimicrobial</keyword>
<evidence type="ECO:0000256" key="2">
    <source>
        <dbReference type="ARBA" id="ARBA00008501"/>
    </source>
</evidence>
<evidence type="ECO:0000256" key="5">
    <source>
        <dbReference type="ARBA" id="ARBA00022588"/>
    </source>
</evidence>
<dbReference type="PANTHER" id="PTHR45828:SF9">
    <property type="entry name" value="CELL WALL INTEGRITY AND STRESS RESPONSE COMPONENT 4-LIKE-RELATED"/>
    <property type="match status" value="1"/>
</dbReference>
<evidence type="ECO:0000259" key="10">
    <source>
        <dbReference type="PROSITE" id="PS51019"/>
    </source>
</evidence>
<dbReference type="EMBL" id="RQTK01000124">
    <property type="protein sequence ID" value="RUS86933.1"/>
    <property type="molecule type" value="Genomic_DNA"/>
</dbReference>
<comment type="subcellular location">
    <subcellularLocation>
        <location evidence="1">Secreted</location>
    </subcellularLocation>
</comment>
<evidence type="ECO:0000313" key="11">
    <source>
        <dbReference type="EMBL" id="RUS86933.1"/>
    </source>
</evidence>
<dbReference type="GO" id="GO:0016020">
    <property type="term" value="C:membrane"/>
    <property type="evidence" value="ECO:0007669"/>
    <property type="project" value="TreeGrafter"/>
</dbReference>
<dbReference type="InterPro" id="IPR051237">
    <property type="entry name" value="Ferric-chelate_Red/DefProt"/>
</dbReference>
<dbReference type="PROSITE" id="PS51019">
    <property type="entry name" value="REELIN"/>
    <property type="match status" value="1"/>
</dbReference>
<evidence type="ECO:0000256" key="9">
    <source>
        <dbReference type="SAM" id="MobiDB-lite"/>
    </source>
</evidence>
<keyword evidence="8" id="KW-0044">Antibiotic</keyword>
<dbReference type="Proteomes" id="UP000271974">
    <property type="component" value="Unassembled WGS sequence"/>
</dbReference>
<keyword evidence="12" id="KW-1185">Reference proteome</keyword>
<evidence type="ECO:0000256" key="1">
    <source>
        <dbReference type="ARBA" id="ARBA00004613"/>
    </source>
</evidence>
<protein>
    <recommendedName>
        <fullName evidence="10">Reelin domain-containing protein</fullName>
    </recommendedName>
</protein>
<gene>
    <name evidence="11" type="ORF">EGW08_005338</name>
</gene>
<dbReference type="InterPro" id="IPR042307">
    <property type="entry name" value="Reeler_sf"/>
</dbReference>
<dbReference type="Gene3D" id="2.60.40.4060">
    <property type="entry name" value="Reeler domain"/>
    <property type="match status" value="1"/>
</dbReference>
<keyword evidence="5" id="KW-0399">Innate immunity</keyword>
<dbReference type="AlphaFoldDB" id="A0A433TZC5"/>
<comment type="similarity">
    <text evidence="2">Belongs to the insect defense protein family.</text>
</comment>
<dbReference type="InterPro" id="IPR002861">
    <property type="entry name" value="Reeler_dom"/>
</dbReference>
<reference evidence="11 12" key="1">
    <citation type="submission" date="2019-01" db="EMBL/GenBank/DDBJ databases">
        <title>A draft genome assembly of the solar-powered sea slug Elysia chlorotica.</title>
        <authorList>
            <person name="Cai H."/>
            <person name="Li Q."/>
            <person name="Fang X."/>
            <person name="Li J."/>
            <person name="Curtis N.E."/>
            <person name="Altenburger A."/>
            <person name="Shibata T."/>
            <person name="Feng M."/>
            <person name="Maeda T."/>
            <person name="Schwartz J.A."/>
            <person name="Shigenobu S."/>
            <person name="Lundholm N."/>
            <person name="Nishiyama T."/>
            <person name="Yang H."/>
            <person name="Hasebe M."/>
            <person name="Li S."/>
            <person name="Pierce S.K."/>
            <person name="Wang J."/>
        </authorList>
    </citation>
    <scope>NUCLEOTIDE SEQUENCE [LARGE SCALE GENOMIC DNA]</scope>
    <source>
        <strain evidence="11">EC2010</strain>
        <tissue evidence="11">Whole organism of an adult</tissue>
    </source>
</reference>
<sequence>TALVAGAFGFPGGARNNASNPVEALSSFCTTGNFRPNHGNFLPQATPAPYSIKVVSPTGDMYKPGQAVSVTIQSNGASTFKGFFMQGDATEASFAGELNCPGFGHQVTFCGRSGITHSDATPKTKVQCRWTPPDFQIGKVQFTATIVENFSIFWTGVKSEAILSPDPTSMTYEQKSLQVREQLMGQLQQGASSLVNRLQSQLGPNGIARLFDQSQKQGQSNIPGVVNNLSSWFGGQGQTSNSNINSNSNQRRQNSNAFAFGGNTGMSQYQQFFGGQ</sequence>